<organism evidence="4 5">
    <name type="scientific">Sphingomonas changbaiensis NBRC 104936</name>
    <dbReference type="NCBI Taxonomy" id="1219043"/>
    <lineage>
        <taxon>Bacteria</taxon>
        <taxon>Pseudomonadati</taxon>
        <taxon>Pseudomonadota</taxon>
        <taxon>Alphaproteobacteria</taxon>
        <taxon>Sphingomonadales</taxon>
        <taxon>Sphingomonadaceae</taxon>
        <taxon>Sphingomonas</taxon>
    </lineage>
</organism>
<dbReference type="RefSeq" id="WP_245612191.1">
    <property type="nucleotide sequence ID" value="NZ_BBWU01000029.1"/>
</dbReference>
<dbReference type="EMBL" id="BBWU01000029">
    <property type="protein sequence ID" value="GAO39409.1"/>
    <property type="molecule type" value="Genomic_DNA"/>
</dbReference>
<evidence type="ECO:0000313" key="5">
    <source>
        <dbReference type="Proteomes" id="UP000033202"/>
    </source>
</evidence>
<evidence type="ECO:0000256" key="1">
    <source>
        <dbReference type="SAM" id="Phobius"/>
    </source>
</evidence>
<protein>
    <recommendedName>
        <fullName evidence="3">Ice-binding protein C-terminal domain-containing protein</fullName>
    </recommendedName>
</protein>
<reference evidence="4 5" key="1">
    <citation type="submission" date="2015-04" db="EMBL/GenBank/DDBJ databases">
        <title>Whole genome shotgun sequence of Sphingomonas changbaiensis NBRC 104936.</title>
        <authorList>
            <person name="Katano-Makiyama Y."/>
            <person name="Hosoyama A."/>
            <person name="Hashimoto M."/>
            <person name="Noguchi M."/>
            <person name="Tsuchikane K."/>
            <person name="Ohji S."/>
            <person name="Yamazoe A."/>
            <person name="Ichikawa N."/>
            <person name="Kimura A."/>
            <person name="Fujita N."/>
        </authorList>
    </citation>
    <scope>NUCLEOTIDE SEQUENCE [LARGE SCALE GENOMIC DNA]</scope>
    <source>
        <strain evidence="4 5">NBRC 104936</strain>
    </source>
</reference>
<feature type="chain" id="PRO_5002429265" description="Ice-binding protein C-terminal domain-containing protein" evidence="2">
    <location>
        <begin position="23"/>
        <end position="404"/>
    </location>
</feature>
<dbReference type="NCBIfam" id="NF035944">
    <property type="entry name" value="PEPxxWA-CTERM"/>
    <property type="match status" value="1"/>
</dbReference>
<dbReference type="GO" id="GO:0008237">
    <property type="term" value="F:metallopeptidase activity"/>
    <property type="evidence" value="ECO:0007669"/>
    <property type="project" value="InterPro"/>
</dbReference>
<sequence>MKKGMLFCGIAAAGLLASTADAATINLIDLGGVTGSQAEQGFKTAAYFWGKTLANNATINLGVKFAPLAPNVIGSTGSTRADTTVAAWKNAVIATRSNFSLDQTAVLPTLNAQGGASFVTNGARADGNNDTAIQVYDDGTSHSSQVLYLNTSVQKAVGIYNGPANQRDGNVTFSTNFNFDFDPTDGITAGKMDFIGVAIHEIGHALGFVSGVDFLDAYGYPNGPGAGTLGYDLNDTSIFSALDMFRYSNDPNNLAPGGGPTRDLTVGTASYFSIDGGLTQVGADSRFSTGAYNGDGRQASHFKDTASAQGGCSGFKQLGILDPTFCYGEMGVVKGLDLAAYDAMGWNLNFDVLNNLGYTRSTAQIYLQAMGVPEPATWALMIAGFGFVGAAMRRRSQTTAVTFA</sequence>
<proteinExistence type="predicted"/>
<comment type="caution">
    <text evidence="4">The sequence shown here is derived from an EMBL/GenBank/DDBJ whole genome shotgun (WGS) entry which is preliminary data.</text>
</comment>
<keyword evidence="1" id="KW-0812">Transmembrane</keyword>
<keyword evidence="1" id="KW-1133">Transmembrane helix</keyword>
<feature type="signal peptide" evidence="2">
    <location>
        <begin position="1"/>
        <end position="22"/>
    </location>
</feature>
<dbReference type="STRING" id="1219043.SCH01S_29_00970"/>
<dbReference type="InterPro" id="IPR013424">
    <property type="entry name" value="Ice-binding_C"/>
</dbReference>
<gene>
    <name evidence="4" type="ORF">SCH01S_29_00970</name>
</gene>
<dbReference type="Pfam" id="PF07589">
    <property type="entry name" value="PEP-CTERM"/>
    <property type="match status" value="1"/>
</dbReference>
<evidence type="ECO:0000313" key="4">
    <source>
        <dbReference type="EMBL" id="GAO39409.1"/>
    </source>
</evidence>
<evidence type="ECO:0000259" key="3">
    <source>
        <dbReference type="Pfam" id="PF07589"/>
    </source>
</evidence>
<dbReference type="Proteomes" id="UP000033202">
    <property type="component" value="Unassembled WGS sequence"/>
</dbReference>
<dbReference type="NCBIfam" id="TIGR02595">
    <property type="entry name" value="PEP_CTERM"/>
    <property type="match status" value="1"/>
</dbReference>
<evidence type="ECO:0000256" key="2">
    <source>
        <dbReference type="SAM" id="SignalP"/>
    </source>
</evidence>
<accession>A0A0E9MPE4</accession>
<feature type="transmembrane region" description="Helical" evidence="1">
    <location>
        <begin position="375"/>
        <end position="392"/>
    </location>
</feature>
<dbReference type="NCBIfam" id="NF038122">
    <property type="entry name" value="metallo_LGF"/>
    <property type="match status" value="1"/>
</dbReference>
<dbReference type="InterPro" id="IPR024079">
    <property type="entry name" value="MetalloPept_cat_dom_sf"/>
</dbReference>
<keyword evidence="5" id="KW-1185">Reference proteome</keyword>
<name>A0A0E9MPE4_9SPHN</name>
<feature type="domain" description="Ice-binding protein C-terminal" evidence="3">
    <location>
        <begin position="372"/>
        <end position="395"/>
    </location>
</feature>
<dbReference type="SUPFAM" id="SSF55486">
    <property type="entry name" value="Metalloproteases ('zincins'), catalytic domain"/>
    <property type="match status" value="1"/>
</dbReference>
<keyword evidence="2" id="KW-0732">Signal</keyword>
<dbReference type="AlphaFoldDB" id="A0A0E9MPE4"/>
<dbReference type="Gene3D" id="3.40.390.10">
    <property type="entry name" value="Collagenase (Catalytic Domain)"/>
    <property type="match status" value="1"/>
</dbReference>
<keyword evidence="1" id="KW-0472">Membrane</keyword>